<dbReference type="PANTHER" id="PTHR40642:SF1">
    <property type="entry name" value="YALI0F31295P"/>
    <property type="match status" value="1"/>
</dbReference>
<evidence type="ECO:0000313" key="2">
    <source>
        <dbReference type="EMBL" id="PFH55867.1"/>
    </source>
</evidence>
<dbReference type="Pfam" id="PF12720">
    <property type="entry name" value="DUF3807"/>
    <property type="match status" value="1"/>
</dbReference>
<reference evidence="2 3" key="1">
    <citation type="journal article" date="2015" name="BMC Genomics">
        <title>Gene expression during zombie ant biting behavior reflects the complexity underlying fungal parasitic behavioral manipulation.</title>
        <authorList>
            <person name="de Bekker C."/>
            <person name="Ohm R.A."/>
            <person name="Loreto R.G."/>
            <person name="Sebastian A."/>
            <person name="Albert I."/>
            <person name="Merrow M."/>
            <person name="Brachmann A."/>
            <person name="Hughes D.P."/>
        </authorList>
    </citation>
    <scope>NUCLEOTIDE SEQUENCE [LARGE SCALE GENOMIC DNA]</scope>
    <source>
        <strain evidence="2 3">SC16a</strain>
    </source>
</reference>
<dbReference type="OrthoDB" id="5335351at2759"/>
<proteinExistence type="predicted"/>
<accession>A0A2A9P4H7</accession>
<evidence type="ECO:0000313" key="3">
    <source>
        <dbReference type="Proteomes" id="UP000037136"/>
    </source>
</evidence>
<dbReference type="STRING" id="268505.A0A2A9P4H7"/>
<protein>
    <submittedName>
        <fullName evidence="2">Uncharacterized protein</fullName>
    </submittedName>
</protein>
<organism evidence="2 3">
    <name type="scientific">Ophiocordyceps unilateralis</name>
    <name type="common">Zombie-ant fungus</name>
    <name type="synonym">Torrubia unilateralis</name>
    <dbReference type="NCBI Taxonomy" id="268505"/>
    <lineage>
        <taxon>Eukaryota</taxon>
        <taxon>Fungi</taxon>
        <taxon>Dikarya</taxon>
        <taxon>Ascomycota</taxon>
        <taxon>Pezizomycotina</taxon>
        <taxon>Sordariomycetes</taxon>
        <taxon>Hypocreomycetidae</taxon>
        <taxon>Hypocreales</taxon>
        <taxon>Ophiocordycipitaceae</taxon>
        <taxon>Ophiocordyceps</taxon>
    </lineage>
</organism>
<name>A0A2A9P4H7_OPHUN</name>
<keyword evidence="3" id="KW-1185">Reference proteome</keyword>
<feature type="region of interest" description="Disordered" evidence="1">
    <location>
        <begin position="292"/>
        <end position="325"/>
    </location>
</feature>
<dbReference type="InterPro" id="IPR024526">
    <property type="entry name" value="DUF3807"/>
</dbReference>
<gene>
    <name evidence="2" type="ORF">XA68_17479</name>
</gene>
<dbReference type="PANTHER" id="PTHR40642">
    <property type="entry name" value="YALI0F31295P"/>
    <property type="match status" value="1"/>
</dbReference>
<feature type="compositionally biased region" description="Polar residues" evidence="1">
    <location>
        <begin position="1"/>
        <end position="10"/>
    </location>
</feature>
<dbReference type="Proteomes" id="UP000037136">
    <property type="component" value="Unassembled WGS sequence"/>
</dbReference>
<dbReference type="AlphaFoldDB" id="A0A2A9P4H7"/>
<sequence>MSSPSASQNGDVAAHEPTEHVHDQGTDTEKQSQKGSTTPELQADQDGPGSDAVSTPGQLAPFDWTDFEARYEKALREADAHEREILKEAQQLSTYFQTWATAAATHDDDRAVKRLRTRQRFVNLAEEKVAQKQKHYDEVVRAFENPSWPFHAGRLLQQHLPSDGHPNYLPTLQCRNTHNVGMTCETGWRLPKGRQQQIPSGGPPISQDDLVGFFQSHFAAAAVADFSQTFQNPSAFIQPQALGCQQGETVDDDLGCYEDGVKRTLTDEQIDMFRQSELRELLREKQLEFLERRPKSDETDSVKERSNATSPSTRGVKRKKKGKNSVYLATSPCADEAFVRLRLESTTVTRGGELRRAQTAR</sequence>
<feature type="compositionally biased region" description="Basic and acidic residues" evidence="1">
    <location>
        <begin position="13"/>
        <end position="32"/>
    </location>
</feature>
<comment type="caution">
    <text evidence="2">The sequence shown here is derived from an EMBL/GenBank/DDBJ whole genome shotgun (WGS) entry which is preliminary data.</text>
</comment>
<dbReference type="EMBL" id="LAZP02000736">
    <property type="protein sequence ID" value="PFH55867.1"/>
    <property type="molecule type" value="Genomic_DNA"/>
</dbReference>
<feature type="compositionally biased region" description="Basic and acidic residues" evidence="1">
    <location>
        <begin position="292"/>
        <end position="306"/>
    </location>
</feature>
<evidence type="ECO:0000256" key="1">
    <source>
        <dbReference type="SAM" id="MobiDB-lite"/>
    </source>
</evidence>
<reference evidence="2 3" key="2">
    <citation type="journal article" date="2017" name="Sci. Rep.">
        <title>Ant-infecting Ophiocordyceps genomes reveal a high diversity of potential behavioral manipulation genes and a possible major role for enterotoxins.</title>
        <authorList>
            <person name="de Bekker C."/>
            <person name="Ohm R.A."/>
            <person name="Evans H.C."/>
            <person name="Brachmann A."/>
            <person name="Hughes D.P."/>
        </authorList>
    </citation>
    <scope>NUCLEOTIDE SEQUENCE [LARGE SCALE GENOMIC DNA]</scope>
    <source>
        <strain evidence="2 3">SC16a</strain>
    </source>
</reference>
<feature type="region of interest" description="Disordered" evidence="1">
    <location>
        <begin position="1"/>
        <end position="61"/>
    </location>
</feature>